<dbReference type="GO" id="GO:0042952">
    <property type="term" value="P:beta-ketoadipate pathway"/>
    <property type="evidence" value="ECO:0007669"/>
    <property type="project" value="InterPro"/>
</dbReference>
<dbReference type="InterPro" id="IPR026968">
    <property type="entry name" value="PcaD/CatD"/>
</dbReference>
<gene>
    <name evidence="2" type="ORF">SAMN05421739_101638</name>
</gene>
<dbReference type="OrthoDB" id="9780932at2"/>
<accession>A0A1I2NEG6</accession>
<name>A0A1I2NEG6_9BACT</name>
<evidence type="ECO:0000313" key="2">
    <source>
        <dbReference type="EMBL" id="SFG00077.1"/>
    </source>
</evidence>
<dbReference type="EMBL" id="FOOT01000001">
    <property type="protein sequence ID" value="SFG00077.1"/>
    <property type="molecule type" value="Genomic_DNA"/>
</dbReference>
<evidence type="ECO:0000313" key="3">
    <source>
        <dbReference type="Proteomes" id="UP000198724"/>
    </source>
</evidence>
<dbReference type="PRINTS" id="PR00111">
    <property type="entry name" value="ABHYDROLASE"/>
</dbReference>
<evidence type="ECO:0000259" key="1">
    <source>
        <dbReference type="Pfam" id="PF00561"/>
    </source>
</evidence>
<sequence length="260" mass="29061">MPTVKLTNHTCFYTFLDAGKEDTIVFSNSLGTDHTMWDELDPILRPQYNILRYDTRGHGQSTIQADTVSIAELGQDVVELLDHLGLGKVYFCGLSMGGLIGQWLGIHATERFKKIVLANTAAKIGTEEGWNSRIKQVREHGLESILDGTAQRWFTPAFREQHPEVVAAILEKFARNSVQGYTSCCAAVRDADFRDKLQRLQVPVLVISGQQDEVTTPADGDFIVRRLPQGRHVTLDANHLSAVELPQAFAESMLHFLQKD</sequence>
<dbReference type="InterPro" id="IPR050471">
    <property type="entry name" value="AB_hydrolase"/>
</dbReference>
<feature type="domain" description="AB hydrolase-1" evidence="1">
    <location>
        <begin position="23"/>
        <end position="242"/>
    </location>
</feature>
<organism evidence="2 3">
    <name type="scientific">Pontibacter chinhatensis</name>
    <dbReference type="NCBI Taxonomy" id="1436961"/>
    <lineage>
        <taxon>Bacteria</taxon>
        <taxon>Pseudomonadati</taxon>
        <taxon>Bacteroidota</taxon>
        <taxon>Cytophagia</taxon>
        <taxon>Cytophagales</taxon>
        <taxon>Hymenobacteraceae</taxon>
        <taxon>Pontibacter</taxon>
    </lineage>
</organism>
<protein>
    <submittedName>
        <fullName evidence="2">3-oxoadipate enol-lactonase</fullName>
    </submittedName>
</protein>
<dbReference type="InterPro" id="IPR029058">
    <property type="entry name" value="AB_hydrolase_fold"/>
</dbReference>
<dbReference type="GO" id="GO:0047570">
    <property type="term" value="F:3-oxoadipate enol-lactonase activity"/>
    <property type="evidence" value="ECO:0007669"/>
    <property type="project" value="InterPro"/>
</dbReference>
<dbReference type="InterPro" id="IPR000073">
    <property type="entry name" value="AB_hydrolase_1"/>
</dbReference>
<dbReference type="PANTHER" id="PTHR43433:SF5">
    <property type="entry name" value="AB HYDROLASE-1 DOMAIN-CONTAINING PROTEIN"/>
    <property type="match status" value="1"/>
</dbReference>
<dbReference type="Gene3D" id="3.40.50.1820">
    <property type="entry name" value="alpha/beta hydrolase"/>
    <property type="match status" value="1"/>
</dbReference>
<dbReference type="SUPFAM" id="SSF53474">
    <property type="entry name" value="alpha/beta-Hydrolases"/>
    <property type="match status" value="1"/>
</dbReference>
<dbReference type="STRING" id="1436961.SAMN05421739_101638"/>
<reference evidence="3" key="1">
    <citation type="submission" date="2016-10" db="EMBL/GenBank/DDBJ databases">
        <authorList>
            <person name="Varghese N."/>
            <person name="Submissions S."/>
        </authorList>
    </citation>
    <scope>NUCLEOTIDE SEQUENCE [LARGE SCALE GENOMIC DNA]</scope>
    <source>
        <strain evidence="3">LP51</strain>
    </source>
</reference>
<proteinExistence type="predicted"/>
<dbReference type="Pfam" id="PF00561">
    <property type="entry name" value="Abhydrolase_1"/>
    <property type="match status" value="1"/>
</dbReference>
<keyword evidence="3" id="KW-1185">Reference proteome</keyword>
<dbReference type="PANTHER" id="PTHR43433">
    <property type="entry name" value="HYDROLASE, ALPHA/BETA FOLD FAMILY PROTEIN"/>
    <property type="match status" value="1"/>
</dbReference>
<dbReference type="AlphaFoldDB" id="A0A1I2NEG6"/>
<dbReference type="Proteomes" id="UP000198724">
    <property type="component" value="Unassembled WGS sequence"/>
</dbReference>
<dbReference type="NCBIfam" id="TIGR02427">
    <property type="entry name" value="protocat_pcaD"/>
    <property type="match status" value="1"/>
</dbReference>
<dbReference type="RefSeq" id="WP_092098943.1">
    <property type="nucleotide sequence ID" value="NZ_FOOT01000001.1"/>
</dbReference>